<sequence>MEIILSETVSNFQVQFEARSYEYGNPKVLSTYTLQPPNCHNNRCKIRADDIRCIHPSLKISEKSPSNIELFVNIYDQDRRNLGCASFPLRVKDY</sequence>
<name>T1KZR6_TETUR</name>
<evidence type="ECO:0000313" key="2">
    <source>
        <dbReference type="Proteomes" id="UP000015104"/>
    </source>
</evidence>
<dbReference type="Proteomes" id="UP000015104">
    <property type="component" value="Unassembled WGS sequence"/>
</dbReference>
<reference evidence="2" key="1">
    <citation type="submission" date="2011-08" db="EMBL/GenBank/DDBJ databases">
        <authorList>
            <person name="Rombauts S."/>
        </authorList>
    </citation>
    <scope>NUCLEOTIDE SEQUENCE</scope>
    <source>
        <strain evidence="2">London</strain>
    </source>
</reference>
<protein>
    <recommendedName>
        <fullName evidence="3">MD-2-related lipid-recognition domain-containing protein</fullName>
    </recommendedName>
</protein>
<proteinExistence type="predicted"/>
<reference evidence="1" key="2">
    <citation type="submission" date="2015-06" db="UniProtKB">
        <authorList>
            <consortium name="EnsemblMetazoa"/>
        </authorList>
    </citation>
    <scope>IDENTIFICATION</scope>
</reference>
<dbReference type="EnsemblMetazoa" id="tetur28g02560.1">
    <property type="protein sequence ID" value="tetur28g02560.1"/>
    <property type="gene ID" value="tetur28g02560"/>
</dbReference>
<dbReference type="EMBL" id="CAEY01000744">
    <property type="status" value="NOT_ANNOTATED_CDS"/>
    <property type="molecule type" value="Genomic_DNA"/>
</dbReference>
<evidence type="ECO:0008006" key="3">
    <source>
        <dbReference type="Google" id="ProtNLM"/>
    </source>
</evidence>
<dbReference type="HOGENOM" id="CLU_2389036_0_0_1"/>
<dbReference type="AlphaFoldDB" id="T1KZR6"/>
<organism evidence="1 2">
    <name type="scientific">Tetranychus urticae</name>
    <name type="common">Two-spotted spider mite</name>
    <dbReference type="NCBI Taxonomy" id="32264"/>
    <lineage>
        <taxon>Eukaryota</taxon>
        <taxon>Metazoa</taxon>
        <taxon>Ecdysozoa</taxon>
        <taxon>Arthropoda</taxon>
        <taxon>Chelicerata</taxon>
        <taxon>Arachnida</taxon>
        <taxon>Acari</taxon>
        <taxon>Acariformes</taxon>
        <taxon>Trombidiformes</taxon>
        <taxon>Prostigmata</taxon>
        <taxon>Eleutherengona</taxon>
        <taxon>Raphignathae</taxon>
        <taxon>Tetranychoidea</taxon>
        <taxon>Tetranychidae</taxon>
        <taxon>Tetranychus</taxon>
    </lineage>
</organism>
<evidence type="ECO:0000313" key="1">
    <source>
        <dbReference type="EnsemblMetazoa" id="tetur28g02560.1"/>
    </source>
</evidence>
<accession>T1KZR6</accession>
<keyword evidence="2" id="KW-1185">Reference proteome</keyword>